<reference evidence="1" key="1">
    <citation type="submission" date="2014-05" db="EMBL/GenBank/DDBJ databases">
        <title>The transcriptome of the halophilic microalga Tetraselmis sp. GSL018 isolated from the Great Salt Lake, Utah.</title>
        <authorList>
            <person name="Jinkerson R.E."/>
            <person name="D'Adamo S."/>
            <person name="Posewitz M.C."/>
        </authorList>
    </citation>
    <scope>NUCLEOTIDE SEQUENCE</scope>
    <source>
        <strain evidence="1">GSL018</strain>
    </source>
</reference>
<evidence type="ECO:0000313" key="1">
    <source>
        <dbReference type="EMBL" id="JAC61718.1"/>
    </source>
</evidence>
<dbReference type="AlphaFoldDB" id="A0A061QPU9"/>
<gene>
    <name evidence="1" type="ORF">TSPGSL018_25438</name>
</gene>
<organism evidence="1">
    <name type="scientific">Tetraselmis sp. GSL018</name>
    <dbReference type="NCBI Taxonomy" id="582737"/>
    <lineage>
        <taxon>Eukaryota</taxon>
        <taxon>Viridiplantae</taxon>
        <taxon>Chlorophyta</taxon>
        <taxon>core chlorophytes</taxon>
        <taxon>Chlorodendrophyceae</taxon>
        <taxon>Chlorodendrales</taxon>
        <taxon>Chlorodendraceae</taxon>
        <taxon>Tetraselmis</taxon>
    </lineage>
</organism>
<dbReference type="EMBL" id="GBEZ01025363">
    <property type="protein sequence ID" value="JAC61718.1"/>
    <property type="molecule type" value="Transcribed_RNA"/>
</dbReference>
<accession>A0A061QPU9</accession>
<name>A0A061QPU9_9CHLO</name>
<sequence length="39" mass="4186">GQNVGNCAFILAGECTNAIKRCDGAGKLELGMDMAMYRY</sequence>
<proteinExistence type="predicted"/>
<protein>
    <submittedName>
        <fullName evidence="1">Uncharacterized protein</fullName>
    </submittedName>
</protein>
<feature type="non-terminal residue" evidence="1">
    <location>
        <position position="1"/>
    </location>
</feature>